<keyword evidence="2" id="KW-1133">Transmembrane helix</keyword>
<name>A0A8I3VXJ4_CALJA</name>
<organism evidence="3 4">
    <name type="scientific">Callithrix jacchus</name>
    <name type="common">White-tufted-ear marmoset</name>
    <name type="synonym">Simia Jacchus</name>
    <dbReference type="NCBI Taxonomy" id="9483"/>
    <lineage>
        <taxon>Eukaryota</taxon>
        <taxon>Metazoa</taxon>
        <taxon>Chordata</taxon>
        <taxon>Craniata</taxon>
        <taxon>Vertebrata</taxon>
        <taxon>Euteleostomi</taxon>
        <taxon>Mammalia</taxon>
        <taxon>Eutheria</taxon>
        <taxon>Euarchontoglires</taxon>
        <taxon>Primates</taxon>
        <taxon>Haplorrhini</taxon>
        <taxon>Platyrrhini</taxon>
        <taxon>Cebidae</taxon>
        <taxon>Callitrichinae</taxon>
        <taxon>Callithrix</taxon>
        <taxon>Callithrix</taxon>
    </lineage>
</organism>
<reference evidence="3" key="3">
    <citation type="submission" date="2025-09" db="UniProtKB">
        <authorList>
            <consortium name="Ensembl"/>
        </authorList>
    </citation>
    <scope>IDENTIFICATION</scope>
</reference>
<dbReference type="PANTHER" id="PTHR12138:SF162">
    <property type="entry name" value="CHROMOSOME UNDETERMINED SCAFFOLD_275, WHOLE GENOME SHOTGUN SEQUENCE"/>
    <property type="match status" value="1"/>
</dbReference>
<sequence length="99" mass="11040">MDESGEHHSQQTGTRTENETPHILTHRQMESHSVAQAGLQWYHIGSLQTPPPGFKQFSTSASQVAGIIGIHHCAWLVFVFLLEMEFHHLGQAGLELLIS</sequence>
<dbReference type="AlphaFoldDB" id="A0A8I3VXJ4"/>
<proteinExistence type="predicted"/>
<keyword evidence="2" id="KW-0812">Transmembrane</keyword>
<dbReference type="Proteomes" id="UP000008225">
    <property type="component" value="Chromosome 2"/>
</dbReference>
<reference evidence="3 4" key="1">
    <citation type="submission" date="2009-03" db="EMBL/GenBank/DDBJ databases">
        <authorList>
            <person name="Warren W."/>
            <person name="Ye L."/>
            <person name="Minx P."/>
            <person name="Worley K."/>
            <person name="Gibbs R."/>
            <person name="Wilson R.K."/>
        </authorList>
    </citation>
    <scope>NUCLEOTIDE SEQUENCE [LARGE SCALE GENOMIC DNA]</scope>
</reference>
<dbReference type="Ensembl" id="ENSCJAT00000131486.1">
    <property type="protein sequence ID" value="ENSCJAP00000080910.1"/>
    <property type="gene ID" value="ENSCJAG00000080282.1"/>
</dbReference>
<feature type="transmembrane region" description="Helical" evidence="2">
    <location>
        <begin position="61"/>
        <end position="82"/>
    </location>
</feature>
<keyword evidence="2" id="KW-0472">Membrane</keyword>
<dbReference type="PRINTS" id="PR02045">
    <property type="entry name" value="F138DOMAIN"/>
</dbReference>
<keyword evidence="4" id="KW-1185">Reference proteome</keyword>
<evidence type="ECO:0000313" key="3">
    <source>
        <dbReference type="Ensembl" id="ENSCJAP00000080910.1"/>
    </source>
</evidence>
<evidence type="ECO:0000313" key="4">
    <source>
        <dbReference type="Proteomes" id="UP000008225"/>
    </source>
</evidence>
<accession>A0A8I3VXJ4</accession>
<dbReference type="PANTHER" id="PTHR12138">
    <property type="entry name" value="PRIMATE-EXPANDED PROTEIN FAMILY"/>
    <property type="match status" value="1"/>
</dbReference>
<evidence type="ECO:0000256" key="2">
    <source>
        <dbReference type="SAM" id="Phobius"/>
    </source>
</evidence>
<reference evidence="3" key="2">
    <citation type="submission" date="2025-08" db="UniProtKB">
        <authorList>
            <consortium name="Ensembl"/>
        </authorList>
    </citation>
    <scope>IDENTIFICATION</scope>
</reference>
<protein>
    <submittedName>
        <fullName evidence="3">Uncharacterized protein</fullName>
    </submittedName>
</protein>
<dbReference type="GeneTree" id="ENSGT01150000287179"/>
<evidence type="ECO:0000256" key="1">
    <source>
        <dbReference type="SAM" id="MobiDB-lite"/>
    </source>
</evidence>
<feature type="region of interest" description="Disordered" evidence="1">
    <location>
        <begin position="1"/>
        <end position="21"/>
    </location>
</feature>